<evidence type="ECO:0000313" key="3">
    <source>
        <dbReference type="Proteomes" id="UP001066276"/>
    </source>
</evidence>
<accession>A0AAV7R221</accession>
<evidence type="ECO:0000313" key="2">
    <source>
        <dbReference type="EMBL" id="KAJ1145495.1"/>
    </source>
</evidence>
<sequence length="111" mass="13140">MTARTANGQGQWVPAQRMDLQKESFKFRFERGIKPSTEKDDLCTRSTEENTRQQSTDEEMTPVLKKPHSTGTFQFQRYRVQTHNTFEDTYNQYEHWQSQEVSHFGFATAVR</sequence>
<name>A0AAV7R221_PLEWA</name>
<feature type="compositionally biased region" description="Basic and acidic residues" evidence="1">
    <location>
        <begin position="36"/>
        <end position="51"/>
    </location>
</feature>
<gene>
    <name evidence="2" type="ORF">NDU88_011781</name>
</gene>
<dbReference type="AlphaFoldDB" id="A0AAV7R221"/>
<keyword evidence="3" id="KW-1185">Reference proteome</keyword>
<evidence type="ECO:0000256" key="1">
    <source>
        <dbReference type="SAM" id="MobiDB-lite"/>
    </source>
</evidence>
<feature type="region of interest" description="Disordered" evidence="1">
    <location>
        <begin position="36"/>
        <end position="68"/>
    </location>
</feature>
<protein>
    <submittedName>
        <fullName evidence="2">Uncharacterized protein</fullName>
    </submittedName>
</protein>
<dbReference type="EMBL" id="JANPWB010000010">
    <property type="protein sequence ID" value="KAJ1145495.1"/>
    <property type="molecule type" value="Genomic_DNA"/>
</dbReference>
<proteinExistence type="predicted"/>
<comment type="caution">
    <text evidence="2">The sequence shown here is derived from an EMBL/GenBank/DDBJ whole genome shotgun (WGS) entry which is preliminary data.</text>
</comment>
<dbReference type="Proteomes" id="UP001066276">
    <property type="component" value="Chromosome 6"/>
</dbReference>
<organism evidence="2 3">
    <name type="scientific">Pleurodeles waltl</name>
    <name type="common">Iberian ribbed newt</name>
    <dbReference type="NCBI Taxonomy" id="8319"/>
    <lineage>
        <taxon>Eukaryota</taxon>
        <taxon>Metazoa</taxon>
        <taxon>Chordata</taxon>
        <taxon>Craniata</taxon>
        <taxon>Vertebrata</taxon>
        <taxon>Euteleostomi</taxon>
        <taxon>Amphibia</taxon>
        <taxon>Batrachia</taxon>
        <taxon>Caudata</taxon>
        <taxon>Salamandroidea</taxon>
        <taxon>Salamandridae</taxon>
        <taxon>Pleurodelinae</taxon>
        <taxon>Pleurodeles</taxon>
    </lineage>
</organism>
<reference evidence="2" key="1">
    <citation type="journal article" date="2022" name="bioRxiv">
        <title>Sequencing and chromosome-scale assembly of the giantPleurodeles waltlgenome.</title>
        <authorList>
            <person name="Brown T."/>
            <person name="Elewa A."/>
            <person name="Iarovenko S."/>
            <person name="Subramanian E."/>
            <person name="Araus A.J."/>
            <person name="Petzold A."/>
            <person name="Susuki M."/>
            <person name="Suzuki K.-i.T."/>
            <person name="Hayashi T."/>
            <person name="Toyoda A."/>
            <person name="Oliveira C."/>
            <person name="Osipova E."/>
            <person name="Leigh N.D."/>
            <person name="Simon A."/>
            <person name="Yun M.H."/>
        </authorList>
    </citation>
    <scope>NUCLEOTIDE SEQUENCE</scope>
    <source>
        <strain evidence="2">20211129_DDA</strain>
        <tissue evidence="2">Liver</tissue>
    </source>
</reference>